<dbReference type="EMBL" id="ML995478">
    <property type="protein sequence ID" value="KAF2145038.1"/>
    <property type="molecule type" value="Genomic_DNA"/>
</dbReference>
<feature type="domain" description="Cation efflux protein transmembrane" evidence="6">
    <location>
        <begin position="102"/>
        <end position="296"/>
    </location>
</feature>
<dbReference type="Pfam" id="PF01545">
    <property type="entry name" value="Cation_efflux"/>
    <property type="match status" value="1"/>
</dbReference>
<comment type="subcellular location">
    <subcellularLocation>
        <location evidence="1">Membrane</location>
        <topology evidence="1">Multi-pass membrane protein</topology>
    </subcellularLocation>
</comment>
<evidence type="ECO:0000256" key="4">
    <source>
        <dbReference type="ARBA" id="ARBA00023136"/>
    </source>
</evidence>
<dbReference type="Proteomes" id="UP000799438">
    <property type="component" value="Unassembled WGS sequence"/>
</dbReference>
<sequence>MTDNADANPFNFQPQAYVVGKPAGGKPEALGRRRGHKYKHSSVSHQIFLEPAPRAPLQVPASLPVPTFKELRASLTMEQKWRFAWCACHLAVGAYVKSSAQGSAAMTALSHLVFYDFVGATVCCLADVGGNFEFWRRTSLKRPFGFERFEVLAGLAMAVTLLFTGFDLVSHNIQHALENRGGHTPHRAHGHERVSAGSVDTAALAAITATLISAMVLQNHARIRKVMRVAALESLPSVLSNPSHLLTLSCSTLLLLLPLLSVRMYIWLDRAITAVVALSMTTLGWKLAWALGRLLMMSYAGPGLEALLRGLEADPAVARVDEAAVWHVHYGLCQANIKLKVWSLEDAPRLRDRIQSLVRNRLAGGYGSGDKTKFEISTQLSLMAD</sequence>
<keyword evidence="8" id="KW-1185">Reference proteome</keyword>
<name>A0A6A6BMY4_9PEZI</name>
<keyword evidence="2 5" id="KW-0812">Transmembrane</keyword>
<dbReference type="GO" id="GO:0030003">
    <property type="term" value="P:intracellular monoatomic cation homeostasis"/>
    <property type="evidence" value="ECO:0007669"/>
    <property type="project" value="UniProtKB-ARBA"/>
</dbReference>
<dbReference type="AlphaFoldDB" id="A0A6A6BMY4"/>
<evidence type="ECO:0000256" key="2">
    <source>
        <dbReference type="ARBA" id="ARBA00022692"/>
    </source>
</evidence>
<reference evidence="7" key="1">
    <citation type="journal article" date="2020" name="Stud. Mycol.">
        <title>101 Dothideomycetes genomes: a test case for predicting lifestyles and emergence of pathogens.</title>
        <authorList>
            <person name="Haridas S."/>
            <person name="Albert R."/>
            <person name="Binder M."/>
            <person name="Bloem J."/>
            <person name="Labutti K."/>
            <person name="Salamov A."/>
            <person name="Andreopoulos B."/>
            <person name="Baker S."/>
            <person name="Barry K."/>
            <person name="Bills G."/>
            <person name="Bluhm B."/>
            <person name="Cannon C."/>
            <person name="Castanera R."/>
            <person name="Culley D."/>
            <person name="Daum C."/>
            <person name="Ezra D."/>
            <person name="Gonzalez J."/>
            <person name="Henrissat B."/>
            <person name="Kuo A."/>
            <person name="Liang C."/>
            <person name="Lipzen A."/>
            <person name="Lutzoni F."/>
            <person name="Magnuson J."/>
            <person name="Mondo S."/>
            <person name="Nolan M."/>
            <person name="Ohm R."/>
            <person name="Pangilinan J."/>
            <person name="Park H.-J."/>
            <person name="Ramirez L."/>
            <person name="Alfaro M."/>
            <person name="Sun H."/>
            <person name="Tritt A."/>
            <person name="Yoshinaga Y."/>
            <person name="Zwiers L.-H."/>
            <person name="Turgeon B."/>
            <person name="Goodwin S."/>
            <person name="Spatafora J."/>
            <person name="Crous P."/>
            <person name="Grigoriev I."/>
        </authorList>
    </citation>
    <scope>NUCLEOTIDE SEQUENCE</scope>
    <source>
        <strain evidence="7">CBS 121167</strain>
    </source>
</reference>
<evidence type="ECO:0000313" key="8">
    <source>
        <dbReference type="Proteomes" id="UP000799438"/>
    </source>
</evidence>
<feature type="transmembrane region" description="Helical" evidence="5">
    <location>
        <begin position="272"/>
        <end position="291"/>
    </location>
</feature>
<dbReference type="GO" id="GO:0008324">
    <property type="term" value="F:monoatomic cation transmembrane transporter activity"/>
    <property type="evidence" value="ECO:0007669"/>
    <property type="project" value="InterPro"/>
</dbReference>
<dbReference type="InterPro" id="IPR027469">
    <property type="entry name" value="Cation_efflux_TMD_sf"/>
</dbReference>
<feature type="transmembrane region" description="Helical" evidence="5">
    <location>
        <begin position="245"/>
        <end position="266"/>
    </location>
</feature>
<dbReference type="GO" id="GO:0098771">
    <property type="term" value="P:inorganic ion homeostasis"/>
    <property type="evidence" value="ECO:0007669"/>
    <property type="project" value="UniProtKB-ARBA"/>
</dbReference>
<organism evidence="7 8">
    <name type="scientific">Aplosporella prunicola CBS 121167</name>
    <dbReference type="NCBI Taxonomy" id="1176127"/>
    <lineage>
        <taxon>Eukaryota</taxon>
        <taxon>Fungi</taxon>
        <taxon>Dikarya</taxon>
        <taxon>Ascomycota</taxon>
        <taxon>Pezizomycotina</taxon>
        <taxon>Dothideomycetes</taxon>
        <taxon>Dothideomycetes incertae sedis</taxon>
        <taxon>Botryosphaeriales</taxon>
        <taxon>Aplosporellaceae</taxon>
        <taxon>Aplosporella</taxon>
    </lineage>
</organism>
<evidence type="ECO:0000259" key="6">
    <source>
        <dbReference type="Pfam" id="PF01545"/>
    </source>
</evidence>
<evidence type="ECO:0000256" key="3">
    <source>
        <dbReference type="ARBA" id="ARBA00022989"/>
    </source>
</evidence>
<dbReference type="RefSeq" id="XP_033400750.1">
    <property type="nucleotide sequence ID" value="XM_033542945.1"/>
</dbReference>
<dbReference type="GO" id="GO:0016020">
    <property type="term" value="C:membrane"/>
    <property type="evidence" value="ECO:0007669"/>
    <property type="project" value="UniProtKB-SubCell"/>
</dbReference>
<gene>
    <name evidence="7" type="ORF">K452DRAFT_305980</name>
</gene>
<evidence type="ECO:0000256" key="1">
    <source>
        <dbReference type="ARBA" id="ARBA00004141"/>
    </source>
</evidence>
<dbReference type="SUPFAM" id="SSF161111">
    <property type="entry name" value="Cation efflux protein transmembrane domain-like"/>
    <property type="match status" value="1"/>
</dbReference>
<feature type="transmembrane region" description="Helical" evidence="5">
    <location>
        <begin position="151"/>
        <end position="174"/>
    </location>
</feature>
<accession>A0A6A6BMY4</accession>
<proteinExistence type="predicted"/>
<feature type="transmembrane region" description="Helical" evidence="5">
    <location>
        <begin position="194"/>
        <end position="217"/>
    </location>
</feature>
<keyword evidence="3 5" id="KW-1133">Transmembrane helix</keyword>
<keyword evidence="4 5" id="KW-0472">Membrane</keyword>
<evidence type="ECO:0000313" key="7">
    <source>
        <dbReference type="EMBL" id="KAF2145038.1"/>
    </source>
</evidence>
<dbReference type="OrthoDB" id="5382797at2759"/>
<dbReference type="GeneID" id="54300442"/>
<protein>
    <recommendedName>
        <fullName evidence="6">Cation efflux protein transmembrane domain-containing protein</fullName>
    </recommendedName>
</protein>
<evidence type="ECO:0000256" key="5">
    <source>
        <dbReference type="SAM" id="Phobius"/>
    </source>
</evidence>
<dbReference type="Gene3D" id="1.20.1510.10">
    <property type="entry name" value="Cation efflux protein transmembrane domain"/>
    <property type="match status" value="1"/>
</dbReference>
<dbReference type="InterPro" id="IPR058533">
    <property type="entry name" value="Cation_efflux_TM"/>
</dbReference>